<dbReference type="EMBL" id="MU250534">
    <property type="protein sequence ID" value="KAG7446382.1"/>
    <property type="molecule type" value="Genomic_DNA"/>
</dbReference>
<evidence type="ECO:0000313" key="3">
    <source>
        <dbReference type="Proteomes" id="UP000812287"/>
    </source>
</evidence>
<dbReference type="OrthoDB" id="2855816at2759"/>
<dbReference type="AlphaFoldDB" id="A0A9P7VTP8"/>
<feature type="compositionally biased region" description="Basic and acidic residues" evidence="1">
    <location>
        <begin position="423"/>
        <end position="481"/>
    </location>
</feature>
<accession>A0A9P7VTP8</accession>
<keyword evidence="3" id="KW-1185">Reference proteome</keyword>
<dbReference type="RefSeq" id="XP_043039882.1">
    <property type="nucleotide sequence ID" value="XM_043179739.1"/>
</dbReference>
<organism evidence="2 3">
    <name type="scientific">Guyanagaster necrorhizus</name>
    <dbReference type="NCBI Taxonomy" id="856835"/>
    <lineage>
        <taxon>Eukaryota</taxon>
        <taxon>Fungi</taxon>
        <taxon>Dikarya</taxon>
        <taxon>Basidiomycota</taxon>
        <taxon>Agaricomycotina</taxon>
        <taxon>Agaricomycetes</taxon>
        <taxon>Agaricomycetidae</taxon>
        <taxon>Agaricales</taxon>
        <taxon>Marasmiineae</taxon>
        <taxon>Physalacriaceae</taxon>
        <taxon>Guyanagaster</taxon>
    </lineage>
</organism>
<gene>
    <name evidence="2" type="ORF">BT62DRAFT_115744</name>
</gene>
<dbReference type="Proteomes" id="UP000812287">
    <property type="component" value="Unassembled WGS sequence"/>
</dbReference>
<protein>
    <submittedName>
        <fullName evidence="2">Uncharacterized protein</fullName>
    </submittedName>
</protein>
<evidence type="ECO:0000256" key="1">
    <source>
        <dbReference type="SAM" id="MobiDB-lite"/>
    </source>
</evidence>
<reference evidence="2" key="1">
    <citation type="submission" date="2020-11" db="EMBL/GenBank/DDBJ databases">
        <title>Adaptations for nitrogen fixation in a non-lichenized fungal sporocarp promotes dispersal by wood-feeding termites.</title>
        <authorList>
            <consortium name="DOE Joint Genome Institute"/>
            <person name="Koch R.A."/>
            <person name="Yoon G."/>
            <person name="Arayal U."/>
            <person name="Lail K."/>
            <person name="Amirebrahimi M."/>
            <person name="Labutti K."/>
            <person name="Lipzen A."/>
            <person name="Riley R."/>
            <person name="Barry K."/>
            <person name="Henrissat B."/>
            <person name="Grigoriev I.V."/>
            <person name="Herr J.R."/>
            <person name="Aime M.C."/>
        </authorList>
    </citation>
    <scope>NUCLEOTIDE SEQUENCE</scope>
    <source>
        <strain evidence="2">MCA 3950</strain>
    </source>
</reference>
<feature type="region of interest" description="Disordered" evidence="1">
    <location>
        <begin position="399"/>
        <end position="561"/>
    </location>
</feature>
<feature type="compositionally biased region" description="Basic and acidic residues" evidence="1">
    <location>
        <begin position="399"/>
        <end position="408"/>
    </location>
</feature>
<feature type="compositionally biased region" description="Polar residues" evidence="1">
    <location>
        <begin position="517"/>
        <end position="533"/>
    </location>
</feature>
<sequence length="561" mass="63335">MFILSYGPKIRGRSSSLIQLKCQKKPEQQIVLISGLDTVTSALSCYDVYECKSLILCNFEPDTTLLEALARFNPRATMGTPRTHYIPSSERTPIICLTNIEEKLNWNYERAVSFVECYFQTWNIPPSLSFLPADDGVNNLEDSFWTYIADIISSSGKAVIYTSDGEMSQEVLDGLYRKTVAARVVKSQADLAYDQKVKAVIISSDSTFFESDITPCGNVIIFHPAKSNEEYVHMHACARNFEKRSARIVEVVPSGQMNFVSLSGITTTIPIDIRDITPDLLAKVQHGHVPLPDEKDLRAAKYIQVSHGGAEQRLRTEVATIIQEVPKFADAVAQKQVDAYLSGGIKYKTAGTFGTTFFRQQQSYDSSSVQVRVISEEGSDTEPGDGLPLVEDVEKTAAEEFRNEDEYGRVATKQQDRGGNSNKQDRYRGKDYGWSRANRRPERGSWERGKKGQGWDKQRSPPRTYDSDDRQPPKQGWEEGRRRRSWNNQERPPLTYDSDNRRPPKQGWEGGRKREPWNNQEGTSSRSDASENGRSGLRNTGAHDQRSRKEGTSWSKSEHGK</sequence>
<evidence type="ECO:0000313" key="2">
    <source>
        <dbReference type="EMBL" id="KAG7446382.1"/>
    </source>
</evidence>
<dbReference type="GeneID" id="66102033"/>
<feature type="compositionally biased region" description="Basic and acidic residues" evidence="1">
    <location>
        <begin position="541"/>
        <end position="561"/>
    </location>
</feature>
<name>A0A9P7VTP8_9AGAR</name>
<comment type="caution">
    <text evidence="2">The sequence shown here is derived from an EMBL/GenBank/DDBJ whole genome shotgun (WGS) entry which is preliminary data.</text>
</comment>
<proteinExistence type="predicted"/>